<feature type="transmembrane region" description="Helical" evidence="1">
    <location>
        <begin position="113"/>
        <end position="132"/>
    </location>
</feature>
<proteinExistence type="predicted"/>
<dbReference type="AlphaFoldDB" id="A0A544QLW9"/>
<keyword evidence="1" id="KW-1133">Transmembrane helix</keyword>
<keyword evidence="1" id="KW-0472">Membrane</keyword>
<keyword evidence="3" id="KW-1185">Reference proteome</keyword>
<gene>
    <name evidence="2" type="ORF">EWF95_11305</name>
</gene>
<dbReference type="Proteomes" id="UP000315385">
    <property type="component" value="Unassembled WGS sequence"/>
</dbReference>
<dbReference type="EMBL" id="SESI01000003">
    <property type="protein sequence ID" value="TQQ79591.1"/>
    <property type="molecule type" value="Genomic_DNA"/>
</dbReference>
<feature type="transmembrane region" description="Helical" evidence="1">
    <location>
        <begin position="153"/>
        <end position="171"/>
    </location>
</feature>
<dbReference type="OrthoDB" id="300006at2157"/>
<sequence length="481" mass="52480">MSFGDLIRDNSEKLRLVGYFVVVIAVAAPLFSSLGEAWQRSDIFKQLIQTPGALGIVSVEQLSAFLFGVYAGLLLLLILDPKKRIQGLLLGFGTISALIALQSQGLFLPNIDFVANIPLVVGGVVLGGIAGGGRNLFEIQTADALEFRRAASLLFFILSAITIVGLIEYHVSFPQVINPVFGEGTVDIVVPDNPSVEFNSGGLIGNVVLSVIFIVTLRSFFEYDSAEDFFILGPVGSGKSLFLVGKYLEALDDAAARDADTPMTPSADLMELVSEVDAASEDAGWELGATAVDDVKNLEFNYVKGSVFPKNIRIGSLDYAGEYLDQLPNALASAPEEIDDSILRRLAQRVREANTLVLILDMERYEGDESLGIESYFDILDATDSTKVLLVATKCDVLAEEFEDEMGLDPVMYFDDFKDYVNETLVQNDQTVRTLVQDTAGSEIHPVYYQTTERNGERVPMRDVNGNVQTMGFNELLDKMG</sequence>
<organism evidence="2 3">
    <name type="scientific">Halonotius roseus</name>
    <dbReference type="NCBI Taxonomy" id="2511997"/>
    <lineage>
        <taxon>Archaea</taxon>
        <taxon>Methanobacteriati</taxon>
        <taxon>Methanobacteriota</taxon>
        <taxon>Stenosarchaea group</taxon>
        <taxon>Halobacteria</taxon>
        <taxon>Halobacteriales</taxon>
        <taxon>Haloferacaceae</taxon>
        <taxon>Halonotius</taxon>
    </lineage>
</organism>
<keyword evidence="1" id="KW-0812">Transmembrane</keyword>
<name>A0A544QLW9_9EURY</name>
<evidence type="ECO:0000256" key="1">
    <source>
        <dbReference type="SAM" id="Phobius"/>
    </source>
</evidence>
<feature type="transmembrane region" description="Helical" evidence="1">
    <location>
        <begin position="88"/>
        <end position="107"/>
    </location>
</feature>
<dbReference type="RefSeq" id="WP_142444179.1">
    <property type="nucleotide sequence ID" value="NZ_SESI01000003.1"/>
</dbReference>
<reference evidence="2 3" key="1">
    <citation type="submission" date="2019-02" db="EMBL/GenBank/DDBJ databases">
        <title>Halonotius sp. a new haloqrchaeon isolated from saline water.</title>
        <authorList>
            <person name="Duran-Viseras A."/>
            <person name="Sanchez-Porro C."/>
            <person name="Ventosa A."/>
        </authorList>
    </citation>
    <scope>NUCLEOTIDE SEQUENCE [LARGE SCALE GENOMIC DNA]</scope>
    <source>
        <strain evidence="2 3">F9-27</strain>
    </source>
</reference>
<evidence type="ECO:0000313" key="2">
    <source>
        <dbReference type="EMBL" id="TQQ79591.1"/>
    </source>
</evidence>
<comment type="caution">
    <text evidence="2">The sequence shown here is derived from an EMBL/GenBank/DDBJ whole genome shotgun (WGS) entry which is preliminary data.</text>
</comment>
<feature type="transmembrane region" description="Helical" evidence="1">
    <location>
        <begin position="16"/>
        <end position="34"/>
    </location>
</feature>
<accession>A0A544QLW9</accession>
<evidence type="ECO:0000313" key="3">
    <source>
        <dbReference type="Proteomes" id="UP000315385"/>
    </source>
</evidence>
<protein>
    <submittedName>
        <fullName evidence="2">Uncharacterized protein</fullName>
    </submittedName>
</protein>
<feature type="transmembrane region" description="Helical" evidence="1">
    <location>
        <begin position="54"/>
        <end position="79"/>
    </location>
</feature>